<dbReference type="InterPro" id="IPR043728">
    <property type="entry name" value="DUF5671"/>
</dbReference>
<evidence type="ECO:0000313" key="3">
    <source>
        <dbReference type="EMBL" id="PWK86822.1"/>
    </source>
</evidence>
<proteinExistence type="predicted"/>
<keyword evidence="4" id="KW-1185">Reference proteome</keyword>
<keyword evidence="1" id="KW-0812">Transmembrane</keyword>
<evidence type="ECO:0000256" key="1">
    <source>
        <dbReference type="SAM" id="Phobius"/>
    </source>
</evidence>
<feature type="transmembrane region" description="Helical" evidence="1">
    <location>
        <begin position="182"/>
        <end position="201"/>
    </location>
</feature>
<feature type="domain" description="DUF5671" evidence="2">
    <location>
        <begin position="66"/>
        <end position="199"/>
    </location>
</feature>
<dbReference type="Pfam" id="PF18920">
    <property type="entry name" value="DUF5671"/>
    <property type="match status" value="1"/>
</dbReference>
<feature type="transmembrane region" description="Helical" evidence="1">
    <location>
        <begin position="149"/>
        <end position="170"/>
    </location>
</feature>
<reference evidence="3 4" key="1">
    <citation type="submission" date="2018-05" db="EMBL/GenBank/DDBJ databases">
        <title>Genomic Encyclopedia of Type Strains, Phase IV (KMG-IV): sequencing the most valuable type-strain genomes for metagenomic binning, comparative biology and taxonomic classification.</title>
        <authorList>
            <person name="Goeker M."/>
        </authorList>
    </citation>
    <scope>NUCLEOTIDE SEQUENCE [LARGE SCALE GENOMIC DNA]</scope>
    <source>
        <strain evidence="3 4">DSM 14263</strain>
    </source>
</reference>
<dbReference type="EMBL" id="QGHC01000007">
    <property type="protein sequence ID" value="PWK86822.1"/>
    <property type="molecule type" value="Genomic_DNA"/>
</dbReference>
<evidence type="ECO:0000313" key="4">
    <source>
        <dbReference type="Proteomes" id="UP000245812"/>
    </source>
</evidence>
<accession>A0A316I069</accession>
<dbReference type="Proteomes" id="UP000245812">
    <property type="component" value="Unassembled WGS sequence"/>
</dbReference>
<protein>
    <recommendedName>
        <fullName evidence="2">DUF5671 domain-containing protein</fullName>
    </recommendedName>
</protein>
<evidence type="ECO:0000259" key="2">
    <source>
        <dbReference type="Pfam" id="PF18920"/>
    </source>
</evidence>
<sequence length="211" mass="23466">MAGGTQELESFVREALVRGCPRQDVARVLADAGWTAEQIRGALSAYAEVAFPVPVPRPRPYLSAREAFLYLVLFTTLYLSAYHLGNLLFELVNRAFPDPAVSDYGLAQRIRWSVASIVIAFPVFLLLSAKIGRELAHEPVKRLSAVRRWLTYLTLFVAAIVLIVDLTTLVDRVLGGELTVRFVLKVLIAGAIAGTVFGYYLRDLRRDERTA</sequence>
<name>A0A316I069_9GAMM</name>
<keyword evidence="1" id="KW-0472">Membrane</keyword>
<organism evidence="3 4">
    <name type="scientific">Fulvimonas soli</name>
    <dbReference type="NCBI Taxonomy" id="155197"/>
    <lineage>
        <taxon>Bacteria</taxon>
        <taxon>Pseudomonadati</taxon>
        <taxon>Pseudomonadota</taxon>
        <taxon>Gammaproteobacteria</taxon>
        <taxon>Lysobacterales</taxon>
        <taxon>Rhodanobacteraceae</taxon>
        <taxon>Fulvimonas</taxon>
    </lineage>
</organism>
<dbReference type="RefSeq" id="WP_109723813.1">
    <property type="nucleotide sequence ID" value="NZ_MSZV01000014.1"/>
</dbReference>
<comment type="caution">
    <text evidence="3">The sequence shown here is derived from an EMBL/GenBank/DDBJ whole genome shotgun (WGS) entry which is preliminary data.</text>
</comment>
<dbReference type="AlphaFoldDB" id="A0A316I069"/>
<feature type="transmembrane region" description="Helical" evidence="1">
    <location>
        <begin position="67"/>
        <end position="89"/>
    </location>
</feature>
<keyword evidence="1" id="KW-1133">Transmembrane helix</keyword>
<dbReference type="OrthoDB" id="529444at2"/>
<feature type="transmembrane region" description="Helical" evidence="1">
    <location>
        <begin position="109"/>
        <end position="128"/>
    </location>
</feature>
<gene>
    <name evidence="3" type="ORF">C7456_107213</name>
</gene>